<sequence length="374" mass="42484">MSGFDVDEHALRAYAQLLKRYAGHATDLKKYITNGGPEVGVAFVPRGTFDVYVVYRELAKVHLMHLMRANERLGTMVQVAEDSAENLDRAATYYETTDEEVAAEFDRHLAGDHERDYPTGGGGEIRKDKPLEVYRKFEDNRDPADVVRKYERTAPSVEEYYDLRQDQLVGDARWLMDHLGLTVWVRELLEEICGVDPLAVIVRYLGGDWHAWYEATCVWEATGAATRTMGSNVGLRRRMEWYWHGVAADTAQGYFARVEEATHAEGDEYYDNYLVPFYRDVTRALVETYDTVNSLVNALLDTVVGIGVAKLANLVASGKAAEVVKLIRDTWDMITDRMSAFQELTKERTTAHLGDEPPCDMESLKRYVHPVHAK</sequence>
<dbReference type="Proteomes" id="UP000198727">
    <property type="component" value="Unassembled WGS sequence"/>
</dbReference>
<evidence type="ECO:0000313" key="2">
    <source>
        <dbReference type="Proteomes" id="UP000198727"/>
    </source>
</evidence>
<dbReference type="EMBL" id="FOWW01000008">
    <property type="protein sequence ID" value="SFQ50713.1"/>
    <property type="molecule type" value="Genomic_DNA"/>
</dbReference>
<accession>A0A1I5Z2K8</accession>
<proteinExistence type="predicted"/>
<name>A0A1I5Z2K8_9PSEU</name>
<dbReference type="STRING" id="587909.SAMN05421810_108162"/>
<protein>
    <submittedName>
        <fullName evidence="1">Uncharacterized protein</fullName>
    </submittedName>
</protein>
<reference evidence="2" key="1">
    <citation type="submission" date="2016-10" db="EMBL/GenBank/DDBJ databases">
        <authorList>
            <person name="Varghese N."/>
            <person name="Submissions S."/>
        </authorList>
    </citation>
    <scope>NUCLEOTIDE SEQUENCE [LARGE SCALE GENOMIC DNA]</scope>
    <source>
        <strain evidence="2">CGMCC 4.5579</strain>
    </source>
</reference>
<dbReference type="RefSeq" id="WP_092533475.1">
    <property type="nucleotide sequence ID" value="NZ_FOWW01000008.1"/>
</dbReference>
<evidence type="ECO:0000313" key="1">
    <source>
        <dbReference type="EMBL" id="SFQ50713.1"/>
    </source>
</evidence>
<organism evidence="1 2">
    <name type="scientific">Amycolatopsis arida</name>
    <dbReference type="NCBI Taxonomy" id="587909"/>
    <lineage>
        <taxon>Bacteria</taxon>
        <taxon>Bacillati</taxon>
        <taxon>Actinomycetota</taxon>
        <taxon>Actinomycetes</taxon>
        <taxon>Pseudonocardiales</taxon>
        <taxon>Pseudonocardiaceae</taxon>
        <taxon>Amycolatopsis</taxon>
    </lineage>
</organism>
<dbReference type="AlphaFoldDB" id="A0A1I5Z2K8"/>
<keyword evidence="2" id="KW-1185">Reference proteome</keyword>
<gene>
    <name evidence="1" type="ORF">SAMN05421810_108162</name>
</gene>